<proteinExistence type="predicted"/>
<organism evidence="1 2">
    <name type="scientific">Ilyodon furcidens</name>
    <name type="common">goldbreast splitfin</name>
    <dbReference type="NCBI Taxonomy" id="33524"/>
    <lineage>
        <taxon>Eukaryota</taxon>
        <taxon>Metazoa</taxon>
        <taxon>Chordata</taxon>
        <taxon>Craniata</taxon>
        <taxon>Vertebrata</taxon>
        <taxon>Euteleostomi</taxon>
        <taxon>Actinopterygii</taxon>
        <taxon>Neopterygii</taxon>
        <taxon>Teleostei</taxon>
        <taxon>Neoteleostei</taxon>
        <taxon>Acanthomorphata</taxon>
        <taxon>Ovalentaria</taxon>
        <taxon>Atherinomorphae</taxon>
        <taxon>Cyprinodontiformes</taxon>
        <taxon>Goodeidae</taxon>
        <taxon>Ilyodon</taxon>
    </lineage>
</organism>
<gene>
    <name evidence="1" type="ORF">ILYODFUR_008892</name>
</gene>
<sequence length="90" mass="9428">MNAADESANSVLSKGESPLSLCCCVDESRQAGKPSRAALCRQRCFLSSAALRAAAAAEAELFPPTLDAWTPLVTVGFLDPVLRALLCGFV</sequence>
<dbReference type="EMBL" id="JAHRIQ010104878">
    <property type="protein sequence ID" value="MEQ2254949.1"/>
    <property type="molecule type" value="Genomic_DNA"/>
</dbReference>
<protein>
    <submittedName>
        <fullName evidence="1">Uncharacterized protein</fullName>
    </submittedName>
</protein>
<evidence type="ECO:0000313" key="2">
    <source>
        <dbReference type="Proteomes" id="UP001482620"/>
    </source>
</evidence>
<reference evidence="1 2" key="1">
    <citation type="submission" date="2021-06" db="EMBL/GenBank/DDBJ databases">
        <authorList>
            <person name="Palmer J.M."/>
        </authorList>
    </citation>
    <scope>NUCLEOTIDE SEQUENCE [LARGE SCALE GENOMIC DNA]</scope>
    <source>
        <strain evidence="2">if_2019</strain>
        <tissue evidence="1">Muscle</tissue>
    </source>
</reference>
<dbReference type="Proteomes" id="UP001482620">
    <property type="component" value="Unassembled WGS sequence"/>
</dbReference>
<comment type="caution">
    <text evidence="1">The sequence shown here is derived from an EMBL/GenBank/DDBJ whole genome shotgun (WGS) entry which is preliminary data.</text>
</comment>
<evidence type="ECO:0000313" key="1">
    <source>
        <dbReference type="EMBL" id="MEQ2254949.1"/>
    </source>
</evidence>
<accession>A0ABV0VCZ1</accession>
<name>A0ABV0VCZ1_9TELE</name>
<keyword evidence="2" id="KW-1185">Reference proteome</keyword>